<dbReference type="Proteomes" id="UP001597040">
    <property type="component" value="Unassembled WGS sequence"/>
</dbReference>
<feature type="transmembrane region" description="Helical" evidence="8">
    <location>
        <begin position="75"/>
        <end position="102"/>
    </location>
</feature>
<proteinExistence type="inferred from homology"/>
<evidence type="ECO:0000256" key="1">
    <source>
        <dbReference type="ARBA" id="ARBA00004141"/>
    </source>
</evidence>
<evidence type="ECO:0000256" key="7">
    <source>
        <dbReference type="ARBA" id="ARBA00023136"/>
    </source>
</evidence>
<keyword evidence="3" id="KW-0813">Transport</keyword>
<dbReference type="NCBIfam" id="TIGR00912">
    <property type="entry name" value="2A0309"/>
    <property type="match status" value="1"/>
</dbReference>
<keyword evidence="4" id="KW-0309">Germination</keyword>
<feature type="transmembrane region" description="Helical" evidence="8">
    <location>
        <begin position="341"/>
        <end position="359"/>
    </location>
</feature>
<feature type="transmembrane region" description="Helical" evidence="8">
    <location>
        <begin position="277"/>
        <end position="301"/>
    </location>
</feature>
<gene>
    <name evidence="9" type="ORF">ACFQ3N_11015</name>
</gene>
<protein>
    <submittedName>
        <fullName evidence="9">Endospore germination permease</fullName>
    </submittedName>
</protein>
<dbReference type="Gene3D" id="1.20.1740.10">
    <property type="entry name" value="Amino acid/polyamine transporter I"/>
    <property type="match status" value="1"/>
</dbReference>
<comment type="caution">
    <text evidence="9">The sequence shown here is derived from an EMBL/GenBank/DDBJ whole genome shotgun (WGS) entry which is preliminary data.</text>
</comment>
<feature type="transmembrane region" description="Helical" evidence="8">
    <location>
        <begin position="152"/>
        <end position="172"/>
    </location>
</feature>
<comment type="similarity">
    <text evidence="2">Belongs to the amino acid-polyamine-organocation (APC) superfamily. Spore germination protein (SGP) (TC 2.A.3.9) family.</text>
</comment>
<dbReference type="PANTHER" id="PTHR34975:SF2">
    <property type="entry name" value="SPORE GERMINATION PROTEIN A2"/>
    <property type="match status" value="1"/>
</dbReference>
<feature type="transmembrane region" description="Helical" evidence="8">
    <location>
        <begin position="45"/>
        <end position="63"/>
    </location>
</feature>
<feature type="transmembrane region" description="Helical" evidence="8">
    <location>
        <begin position="224"/>
        <end position="246"/>
    </location>
</feature>
<evidence type="ECO:0000256" key="4">
    <source>
        <dbReference type="ARBA" id="ARBA00022544"/>
    </source>
</evidence>
<evidence type="ECO:0000256" key="3">
    <source>
        <dbReference type="ARBA" id="ARBA00022448"/>
    </source>
</evidence>
<sequence>MKNFEYADEKITDKEIMIAVPSMVVAVGILSLPRELAKATTSSDGWIPLTIMGILFIFLAWVVAKLAASFPNQSFLTYATSLVTKPVAIAITFLFVINGVIVSAYEVRVIAGISSEYLFDNTPMEVIGLCFLLVVVYAVSGSRVGLLRLNTMFFPIIMFIALVVVIFSLGWVDYTNLLPMFESSFSQHLQGLKVNSTSFIGFGAILLFYIPLVREPEKAPKMAAVGMTLVVGLSLTLFITCIGVFGGQTTADLVYPTIELAKEIKIPGGFFERFESVFFVIWIMAIFNTTAMALDIAVLAFTSIFKNTKKIKVLLILSPIVYFIGMFMQDHNEVSTFGTFIGYYLLGLTLTVTILFILISKIKGAK</sequence>
<evidence type="ECO:0000256" key="8">
    <source>
        <dbReference type="SAM" id="Phobius"/>
    </source>
</evidence>
<reference evidence="10" key="1">
    <citation type="journal article" date="2019" name="Int. J. Syst. Evol. Microbiol.">
        <title>The Global Catalogue of Microorganisms (GCM) 10K type strain sequencing project: providing services to taxonomists for standard genome sequencing and annotation.</title>
        <authorList>
            <consortium name="The Broad Institute Genomics Platform"/>
            <consortium name="The Broad Institute Genome Sequencing Center for Infectious Disease"/>
            <person name="Wu L."/>
            <person name="Ma J."/>
        </authorList>
    </citation>
    <scope>NUCLEOTIDE SEQUENCE [LARGE SCALE GENOMIC DNA]</scope>
    <source>
        <strain evidence="10">CCUG 56754</strain>
    </source>
</reference>
<evidence type="ECO:0000256" key="2">
    <source>
        <dbReference type="ARBA" id="ARBA00007998"/>
    </source>
</evidence>
<organism evidence="9 10">
    <name type="scientific">Virgibacillus byunsanensis</name>
    <dbReference type="NCBI Taxonomy" id="570945"/>
    <lineage>
        <taxon>Bacteria</taxon>
        <taxon>Bacillati</taxon>
        <taxon>Bacillota</taxon>
        <taxon>Bacilli</taxon>
        <taxon>Bacillales</taxon>
        <taxon>Bacillaceae</taxon>
        <taxon>Virgibacillus</taxon>
    </lineage>
</organism>
<evidence type="ECO:0000313" key="9">
    <source>
        <dbReference type="EMBL" id="MFD1038916.1"/>
    </source>
</evidence>
<keyword evidence="10" id="KW-1185">Reference proteome</keyword>
<comment type="subcellular location">
    <subcellularLocation>
        <location evidence="1">Membrane</location>
        <topology evidence="1">Multi-pass membrane protein</topology>
    </subcellularLocation>
</comment>
<feature type="transmembrane region" description="Helical" evidence="8">
    <location>
        <begin position="313"/>
        <end position="329"/>
    </location>
</feature>
<feature type="transmembrane region" description="Helical" evidence="8">
    <location>
        <begin position="192"/>
        <end position="212"/>
    </location>
</feature>
<evidence type="ECO:0000256" key="6">
    <source>
        <dbReference type="ARBA" id="ARBA00022989"/>
    </source>
</evidence>
<evidence type="ECO:0000256" key="5">
    <source>
        <dbReference type="ARBA" id="ARBA00022692"/>
    </source>
</evidence>
<name>A0ABW3LKJ2_9BACI</name>
<dbReference type="InterPro" id="IPR004761">
    <property type="entry name" value="Spore_GerAB"/>
</dbReference>
<feature type="transmembrane region" description="Helical" evidence="8">
    <location>
        <begin position="122"/>
        <end position="140"/>
    </location>
</feature>
<keyword evidence="5 8" id="KW-0812">Transmembrane</keyword>
<dbReference type="EMBL" id="JBHTKJ010000027">
    <property type="protein sequence ID" value="MFD1038916.1"/>
    <property type="molecule type" value="Genomic_DNA"/>
</dbReference>
<dbReference type="PANTHER" id="PTHR34975">
    <property type="entry name" value="SPORE GERMINATION PROTEIN A2"/>
    <property type="match status" value="1"/>
</dbReference>
<accession>A0ABW3LKJ2</accession>
<keyword evidence="7 8" id="KW-0472">Membrane</keyword>
<dbReference type="Pfam" id="PF03845">
    <property type="entry name" value="Spore_permease"/>
    <property type="match status" value="1"/>
</dbReference>
<feature type="transmembrane region" description="Helical" evidence="8">
    <location>
        <begin position="16"/>
        <end position="33"/>
    </location>
</feature>
<dbReference type="RefSeq" id="WP_390362355.1">
    <property type="nucleotide sequence ID" value="NZ_JBHTKJ010000027.1"/>
</dbReference>
<evidence type="ECO:0000313" key="10">
    <source>
        <dbReference type="Proteomes" id="UP001597040"/>
    </source>
</evidence>
<keyword evidence="6 8" id="KW-1133">Transmembrane helix</keyword>